<accession>A0A851ZKP8</accession>
<dbReference type="SMART" id="SM00028">
    <property type="entry name" value="TPR"/>
    <property type="match status" value="3"/>
</dbReference>
<evidence type="ECO:0000256" key="2">
    <source>
        <dbReference type="PROSITE-ProRule" id="PRU00339"/>
    </source>
</evidence>
<dbReference type="SUPFAM" id="SSF48452">
    <property type="entry name" value="TPR-like"/>
    <property type="match status" value="1"/>
</dbReference>
<dbReference type="InterPro" id="IPR019734">
    <property type="entry name" value="TPR_rpt"/>
</dbReference>
<feature type="non-terminal residue" evidence="5">
    <location>
        <position position="325"/>
    </location>
</feature>
<dbReference type="Gene3D" id="1.25.40.10">
    <property type="entry name" value="Tetratricopeptide repeat domain"/>
    <property type="match status" value="1"/>
</dbReference>
<dbReference type="PANTHER" id="PTHR47678:SF1">
    <property type="entry name" value="TETRATRICOPEPTIDE REPEAT PROTEIN 31"/>
    <property type="match status" value="1"/>
</dbReference>
<dbReference type="AlphaFoldDB" id="A0A851ZKP8"/>
<reference evidence="5" key="1">
    <citation type="submission" date="2019-09" db="EMBL/GenBank/DDBJ databases">
        <title>Bird 10,000 Genomes (B10K) Project - Family phase.</title>
        <authorList>
            <person name="Zhang G."/>
        </authorList>
    </citation>
    <scope>NUCLEOTIDE SEQUENCE</scope>
    <source>
        <strain evidence="5">B10K-DU-024-03</strain>
        <tissue evidence="5">Muscle</tissue>
    </source>
</reference>
<feature type="non-terminal residue" evidence="5">
    <location>
        <position position="1"/>
    </location>
</feature>
<dbReference type="InterPro" id="IPR035979">
    <property type="entry name" value="RBD_domain_sf"/>
</dbReference>
<dbReference type="Proteomes" id="UP000648918">
    <property type="component" value="Unassembled WGS sequence"/>
</dbReference>
<dbReference type="PANTHER" id="PTHR47678">
    <property type="entry name" value="TETRATRICOPEPTIDE REPEAT PROTEIN 31"/>
    <property type="match status" value="1"/>
</dbReference>
<dbReference type="Pfam" id="PF00515">
    <property type="entry name" value="TPR_1"/>
    <property type="match status" value="1"/>
</dbReference>
<evidence type="ECO:0000256" key="1">
    <source>
        <dbReference type="PROSITE-ProRule" id="PRU00176"/>
    </source>
</evidence>
<name>A0A851ZKP8_9AVES</name>
<dbReference type="OrthoDB" id="2423701at2759"/>
<gene>
    <name evidence="5" type="primary">Ttc31</name>
    <name evidence="5" type="ORF">HALSEN_R10145</name>
</gene>
<evidence type="ECO:0000259" key="4">
    <source>
        <dbReference type="PROSITE" id="PS50102"/>
    </source>
</evidence>
<dbReference type="Gene3D" id="3.30.70.330">
    <property type="match status" value="1"/>
</dbReference>
<dbReference type="SUPFAM" id="SSF54928">
    <property type="entry name" value="RNA-binding domain, RBD"/>
    <property type="match status" value="1"/>
</dbReference>
<dbReference type="SMART" id="SM00360">
    <property type="entry name" value="RRM"/>
    <property type="match status" value="1"/>
</dbReference>
<feature type="region of interest" description="Disordered" evidence="3">
    <location>
        <begin position="19"/>
        <end position="66"/>
    </location>
</feature>
<feature type="domain" description="RRM" evidence="4">
    <location>
        <begin position="242"/>
        <end position="314"/>
    </location>
</feature>
<dbReference type="EMBL" id="WBNJ01000897">
    <property type="protein sequence ID" value="NXD87731.1"/>
    <property type="molecule type" value="Genomic_DNA"/>
</dbReference>
<feature type="repeat" description="TPR" evidence="2">
    <location>
        <begin position="52"/>
        <end position="85"/>
    </location>
</feature>
<dbReference type="InterPro" id="IPR011990">
    <property type="entry name" value="TPR-like_helical_dom_sf"/>
</dbReference>
<dbReference type="InterPro" id="IPR000504">
    <property type="entry name" value="RRM_dom"/>
</dbReference>
<evidence type="ECO:0000313" key="6">
    <source>
        <dbReference type="Proteomes" id="UP000648918"/>
    </source>
</evidence>
<dbReference type="Pfam" id="PF00076">
    <property type="entry name" value="RRM_1"/>
    <property type="match status" value="1"/>
</dbReference>
<dbReference type="PROSITE" id="PS50005">
    <property type="entry name" value="TPR"/>
    <property type="match status" value="1"/>
</dbReference>
<keyword evidence="2" id="KW-0802">TPR repeat</keyword>
<dbReference type="GO" id="GO:0003723">
    <property type="term" value="F:RNA binding"/>
    <property type="evidence" value="ECO:0007669"/>
    <property type="project" value="UniProtKB-UniRule"/>
</dbReference>
<sequence>QDELDLSCTFVSKARQKAGVKLPLPGKEKPARPGKAERGRRAPGKPGDGRAAVSPTGRGNEAAQQGRYAEAVQAFTRALQLNPREHRLFGNRSFCLEKLWRYEEALRDAQESLRLQPGWPKGLFRKGKALRGLQRYAEATSTFEELLRCGGADAEAATQLQACRALLPVSVPQVPPRCPPQSPHPATLAPLAGPQASGRCQDTNTSGFITVVGSRSQARGQGRPAASSTQALPPTHPARDCYPLWVGNVTPRISEKVLQGAFGRFGEIRFIRLLPGRHCAFVNYVRKKAAEAAYAAMQDAELEGSRLLLQLKHPSHATPSPLQHP</sequence>
<proteinExistence type="predicted"/>
<protein>
    <submittedName>
        <fullName evidence="5">TTC31 protein</fullName>
    </submittedName>
</protein>
<feature type="compositionally biased region" description="Basic and acidic residues" evidence="3">
    <location>
        <begin position="26"/>
        <end position="40"/>
    </location>
</feature>
<dbReference type="InterPro" id="IPR012677">
    <property type="entry name" value="Nucleotide-bd_a/b_plait_sf"/>
</dbReference>
<dbReference type="PROSITE" id="PS50102">
    <property type="entry name" value="RRM"/>
    <property type="match status" value="1"/>
</dbReference>
<keyword evidence="1" id="KW-0694">RNA-binding</keyword>
<evidence type="ECO:0000313" key="5">
    <source>
        <dbReference type="EMBL" id="NXD87731.1"/>
    </source>
</evidence>
<comment type="caution">
    <text evidence="5">The sequence shown here is derived from an EMBL/GenBank/DDBJ whole genome shotgun (WGS) entry which is preliminary data.</text>
</comment>
<organism evidence="5 6">
    <name type="scientific">Halcyon senegalensis</name>
    <dbReference type="NCBI Taxonomy" id="342381"/>
    <lineage>
        <taxon>Eukaryota</taxon>
        <taxon>Metazoa</taxon>
        <taxon>Chordata</taxon>
        <taxon>Craniata</taxon>
        <taxon>Vertebrata</taxon>
        <taxon>Euteleostomi</taxon>
        <taxon>Archelosauria</taxon>
        <taxon>Archosauria</taxon>
        <taxon>Dinosauria</taxon>
        <taxon>Saurischia</taxon>
        <taxon>Theropoda</taxon>
        <taxon>Coelurosauria</taxon>
        <taxon>Aves</taxon>
        <taxon>Neognathae</taxon>
        <taxon>Neoaves</taxon>
        <taxon>Telluraves</taxon>
        <taxon>Coraciimorphae</taxon>
        <taxon>Coraciiformes</taxon>
        <taxon>Alcedinidae</taxon>
        <taxon>Halcyon</taxon>
    </lineage>
</organism>
<keyword evidence="6" id="KW-1185">Reference proteome</keyword>
<evidence type="ECO:0000256" key="3">
    <source>
        <dbReference type="SAM" id="MobiDB-lite"/>
    </source>
</evidence>